<dbReference type="OrthoDB" id="9796766at2"/>
<dbReference type="Proteomes" id="UP000231553">
    <property type="component" value="Unassembled WGS sequence"/>
</dbReference>
<evidence type="ECO:0000256" key="1">
    <source>
        <dbReference type="ARBA" id="ARBA00001954"/>
    </source>
</evidence>
<gene>
    <name evidence="2" type="ORF">CVM52_05490</name>
</gene>
<name>A0A2M8J4J6_9RHOB</name>
<dbReference type="SUPFAM" id="SSF51197">
    <property type="entry name" value="Clavaminate synthase-like"/>
    <property type="match status" value="1"/>
</dbReference>
<accession>A0A2M8J4J6</accession>
<comment type="cofactor">
    <cofactor evidence="1">
        <name>Fe(2+)</name>
        <dbReference type="ChEBI" id="CHEBI:29033"/>
    </cofactor>
</comment>
<comment type="caution">
    <text evidence="2">The sequence shown here is derived from an EMBL/GenBank/DDBJ whole genome shotgun (WGS) entry which is preliminary data.</text>
</comment>
<dbReference type="PANTHER" id="PTHR20883">
    <property type="entry name" value="PHYTANOYL-COA DIOXYGENASE DOMAIN CONTAINING 1"/>
    <property type="match status" value="1"/>
</dbReference>
<dbReference type="AlphaFoldDB" id="A0A2M8J4J6"/>
<dbReference type="Gene3D" id="2.60.120.620">
    <property type="entry name" value="q2cbj1_9rhob like domain"/>
    <property type="match status" value="1"/>
</dbReference>
<evidence type="ECO:0000313" key="2">
    <source>
        <dbReference type="EMBL" id="PJE37696.1"/>
    </source>
</evidence>
<dbReference type="Pfam" id="PF05721">
    <property type="entry name" value="PhyH"/>
    <property type="match status" value="1"/>
</dbReference>
<dbReference type="InterPro" id="IPR008775">
    <property type="entry name" value="Phytyl_CoA_dOase-like"/>
</dbReference>
<organism evidence="2 3">
    <name type="scientific">Pseudooceanicola lipolyticus</name>
    <dbReference type="NCBI Taxonomy" id="2029104"/>
    <lineage>
        <taxon>Bacteria</taxon>
        <taxon>Pseudomonadati</taxon>
        <taxon>Pseudomonadota</taxon>
        <taxon>Alphaproteobacteria</taxon>
        <taxon>Rhodobacterales</taxon>
        <taxon>Paracoccaceae</taxon>
        <taxon>Pseudooceanicola</taxon>
    </lineage>
</organism>
<dbReference type="PANTHER" id="PTHR20883:SF48">
    <property type="entry name" value="ECTOINE DIOXYGENASE"/>
    <property type="match status" value="1"/>
</dbReference>
<protein>
    <recommendedName>
        <fullName evidence="4">Phytanoyl-CoA dioxygenase</fullName>
    </recommendedName>
</protein>
<dbReference type="GO" id="GO:0005506">
    <property type="term" value="F:iron ion binding"/>
    <property type="evidence" value="ECO:0007669"/>
    <property type="project" value="UniProtKB-ARBA"/>
</dbReference>
<dbReference type="GO" id="GO:0016706">
    <property type="term" value="F:2-oxoglutarate-dependent dioxygenase activity"/>
    <property type="evidence" value="ECO:0007669"/>
    <property type="project" value="UniProtKB-ARBA"/>
</dbReference>
<dbReference type="RefSeq" id="WP_100161544.1">
    <property type="nucleotide sequence ID" value="NZ_PGTB01000010.1"/>
</dbReference>
<dbReference type="EMBL" id="PGTB01000010">
    <property type="protein sequence ID" value="PJE37696.1"/>
    <property type="molecule type" value="Genomic_DNA"/>
</dbReference>
<evidence type="ECO:0008006" key="4">
    <source>
        <dbReference type="Google" id="ProtNLM"/>
    </source>
</evidence>
<reference evidence="2 3" key="1">
    <citation type="journal article" date="2018" name="Int. J. Syst. Evol. Microbiol.">
        <title>Pseudooceanicola lipolyticus sp. nov., a marine alphaproteobacterium, reclassification of Oceanicola flagellatus as Pseudooceanicola flagellatus comb. nov. and emended description of the genus Pseudooceanicola.</title>
        <authorList>
            <person name="Huang M.-M."/>
            <person name="Guo L.-L."/>
            <person name="Wu Y.-H."/>
            <person name="Lai Q.-L."/>
            <person name="Shao Z.-Z."/>
            <person name="Wang C.-S."/>
            <person name="Wu M."/>
            <person name="Xu X.-W."/>
        </authorList>
    </citation>
    <scope>NUCLEOTIDE SEQUENCE [LARGE SCALE GENOMIC DNA]</scope>
    <source>
        <strain evidence="2 3">157</strain>
    </source>
</reference>
<sequence length="282" mass="32486">MDQVVSEKVARDPTADYIAAIEEHGYVRIPQVFDKSTVDTMLDRVSAWFDKTVQAQSARMPRLNKQQPMVYNLQSKDIAFCRLILQTPVIEDILKHFLNDQWFSSVPAEDPNYILRSFLARSSNYQMPMHIDSFIPYTGSYPFIMQCSIPLEDQTRENGCTVIVPGSHKSNKYAEQSAIEQAIPIESKAGDLIIWDSRIWHAALDNVSGRTRWSIIATFCRWWIKQAFDIPGNMPQKIYDQLSNKEKAVLGFCSVPYDDETRGIDMKRSYDLLPEKVADYRI</sequence>
<proteinExistence type="predicted"/>
<evidence type="ECO:0000313" key="3">
    <source>
        <dbReference type="Proteomes" id="UP000231553"/>
    </source>
</evidence>
<keyword evidence="3" id="KW-1185">Reference proteome</keyword>